<proteinExistence type="predicted"/>
<accession>A0A975SYJ3</accession>
<feature type="signal peptide" evidence="1">
    <location>
        <begin position="1"/>
        <end position="20"/>
    </location>
</feature>
<dbReference type="AlphaFoldDB" id="A0A975SYJ3"/>
<dbReference type="RefSeq" id="WP_216939666.1">
    <property type="nucleotide sequence ID" value="NZ_CP077062.1"/>
</dbReference>
<name>A0A975SYJ3_9ACTN</name>
<evidence type="ECO:0000313" key="2">
    <source>
        <dbReference type="EMBL" id="QWZ08157.1"/>
    </source>
</evidence>
<dbReference type="Proteomes" id="UP000683575">
    <property type="component" value="Chromosome"/>
</dbReference>
<dbReference type="PROSITE" id="PS51257">
    <property type="entry name" value="PROKAR_LIPOPROTEIN"/>
    <property type="match status" value="1"/>
</dbReference>
<evidence type="ECO:0008006" key="4">
    <source>
        <dbReference type="Google" id="ProtNLM"/>
    </source>
</evidence>
<dbReference type="EMBL" id="CP077062">
    <property type="protein sequence ID" value="QWZ08157.1"/>
    <property type="molecule type" value="Genomic_DNA"/>
</dbReference>
<feature type="chain" id="PRO_5039028156" description="Copper chaperone PCu(A)C" evidence="1">
    <location>
        <begin position="21"/>
        <end position="163"/>
    </location>
</feature>
<reference evidence="2" key="1">
    <citation type="submission" date="2021-06" db="EMBL/GenBank/DDBJ databases">
        <title>Complete genome sequence of Nocardioides sp. G188.</title>
        <authorList>
            <person name="Im W.-T."/>
        </authorList>
    </citation>
    <scope>NUCLEOTIDE SEQUENCE</scope>
    <source>
        <strain evidence="2">G188</strain>
    </source>
</reference>
<organism evidence="2 3">
    <name type="scientific">Nocardioides panacis</name>
    <dbReference type="NCBI Taxonomy" id="2849501"/>
    <lineage>
        <taxon>Bacteria</taxon>
        <taxon>Bacillati</taxon>
        <taxon>Actinomycetota</taxon>
        <taxon>Actinomycetes</taxon>
        <taxon>Propionibacteriales</taxon>
        <taxon>Nocardioidaceae</taxon>
        <taxon>Nocardioides</taxon>
    </lineage>
</organism>
<gene>
    <name evidence="2" type="ORF">KRR39_22935</name>
</gene>
<evidence type="ECO:0000256" key="1">
    <source>
        <dbReference type="SAM" id="SignalP"/>
    </source>
</evidence>
<protein>
    <recommendedName>
        <fullName evidence="4">Copper chaperone PCu(A)C</fullName>
    </recommendedName>
</protein>
<keyword evidence="1" id="KW-0732">Signal</keyword>
<sequence length="163" mass="16142">MNVRRSIAAAVVVLAVPALSSCGVSFGAQTDQVYNPSVGVDDRSGDVDVLNALIVSGTNGSGTVVATLVDNDQQNADTLKGVAGAGADASATVKVTGDTTIPAGGVLNLADGSGISIRGKRVVPGNFVTLTFSFDRAEAITLGVPVVSASNPDYAGVKVPPAS</sequence>
<dbReference type="KEGG" id="nps:KRR39_22935"/>
<evidence type="ECO:0000313" key="3">
    <source>
        <dbReference type="Proteomes" id="UP000683575"/>
    </source>
</evidence>
<keyword evidence="3" id="KW-1185">Reference proteome</keyword>